<dbReference type="Proteomes" id="UP000471166">
    <property type="component" value="Unassembled WGS sequence"/>
</dbReference>
<dbReference type="EMBL" id="JAAGVB010000059">
    <property type="protein sequence ID" value="NEW36014.1"/>
    <property type="molecule type" value="Genomic_DNA"/>
</dbReference>
<name>A0A6P1CWZ7_9NOCA</name>
<comment type="caution">
    <text evidence="2">The sequence shown here is derived from an EMBL/GenBank/DDBJ whole genome shotgun (WGS) entry which is preliminary data.</text>
</comment>
<dbReference type="PANTHER" id="PTHR48125">
    <property type="entry name" value="LP07818P1"/>
    <property type="match status" value="1"/>
</dbReference>
<feature type="region of interest" description="Disordered" evidence="1">
    <location>
        <begin position="859"/>
        <end position="885"/>
    </location>
</feature>
<dbReference type="PANTHER" id="PTHR48125:SF12">
    <property type="entry name" value="AT HOOK TRANSCRIPTION FACTOR FAMILY-RELATED"/>
    <property type="match status" value="1"/>
</dbReference>
<protein>
    <submittedName>
        <fullName evidence="2">Uncharacterized protein</fullName>
    </submittedName>
</protein>
<evidence type="ECO:0000256" key="1">
    <source>
        <dbReference type="SAM" id="MobiDB-lite"/>
    </source>
</evidence>
<feature type="region of interest" description="Disordered" evidence="1">
    <location>
        <begin position="185"/>
        <end position="542"/>
    </location>
</feature>
<feature type="compositionally biased region" description="Pro residues" evidence="1">
    <location>
        <begin position="439"/>
        <end position="451"/>
    </location>
</feature>
<feature type="compositionally biased region" description="Pro residues" evidence="1">
    <location>
        <begin position="215"/>
        <end position="247"/>
    </location>
</feature>
<accession>A0A6P1CWZ7</accession>
<dbReference type="AlphaFoldDB" id="A0A6P1CWZ7"/>
<organism evidence="2 3">
    <name type="scientific">Nocardia cyriacigeorgica</name>
    <dbReference type="NCBI Taxonomy" id="135487"/>
    <lineage>
        <taxon>Bacteria</taxon>
        <taxon>Bacillati</taxon>
        <taxon>Actinomycetota</taxon>
        <taxon>Actinomycetes</taxon>
        <taxon>Mycobacteriales</taxon>
        <taxon>Nocardiaceae</taxon>
        <taxon>Nocardia</taxon>
    </lineage>
</organism>
<proteinExistence type="predicted"/>
<sequence>MEPERTSPYWDAIVGDDWPAIAPAHWNALETRARAAAAALNTGDAPQARLAFDQAVRASEGLQPIKDEMLAQQGVPQAFSEALLAASEVFRGFGELVYRTRNRILDIVDDATARITAVRRRAESDGGAGESDDAANKPTPEETEASIAAILGNARADVRDVVAAALASLSPSGVPALARIADILGQPGPWTPGRSGAPEPPQRRAPTSPEQDRVPQPPPAAAPPGPRGVPLPAPLPNPDASGPPPMPLEEAGDVIEQPPDSPMPIDLVTGPAPEPTTLPVESTDNVPHPDADPTPTGRDAPVSATPDAPVHAGPVGRGPAGQTATPWAAFVPDTTRGTTTSDPGVDRSNGPVDRIPEDGSDRLAGASPYRAAGSDEQRSEGESTRAKADVPDTDPAAERTDAVADAAIRAAGQKNPETDLVAETDSGSEAAAAAAMGAMPPPILPAGPPPAAVSATAPTSPPPPVTSKPAGTPAGAVAPQSSATPPAPPAAPAKSPIVGVQPPPGSSAPGTGTAPAASSNNQSAGRTGAPQHEEPSEAADSGDMVRNVVGAAIAAAAGPSFVLGEKVDGDLVLARTLLAGVLAAAPHVVGHETAVAIMRHSGGVSAFLTTNEGRGWLPTGVFVPPELSTPWMWSVSDGSAWEGLSDPARVLAEFAVAWGRKSGARLTALASSLPIPSMLTAQLGDVATIGEVPASPEMDLSARTGRLVDRLELTASPRMLARVAAIPDDDIHAHCVDLAIDAHQRVIRALGENVDALGAPALRERMLRAIRQAREVPEQWYDELRDLDDLIAASMVSRRFDASRVALGELRSEQAGAESAALRAMVFQRRCDELVLLLADEPSRQRLRDATYAHAQVTGHPALPAPAEPQAGANRPSAVSAPTVR</sequence>
<feature type="region of interest" description="Disordered" evidence="1">
    <location>
        <begin position="120"/>
        <end position="142"/>
    </location>
</feature>
<evidence type="ECO:0000313" key="2">
    <source>
        <dbReference type="EMBL" id="NEW36014.1"/>
    </source>
</evidence>
<gene>
    <name evidence="2" type="ORF">GV791_26105</name>
</gene>
<reference evidence="2 3" key="1">
    <citation type="submission" date="2020-01" db="EMBL/GenBank/DDBJ databases">
        <title>Genetics and antimicrobial susceptibilities of Nocardia species isolated from the soil; a comparison with species isolated from humans.</title>
        <authorList>
            <person name="Carrasco G."/>
            <person name="Monzon S."/>
            <person name="Sansegundo M."/>
            <person name="Garcia E."/>
            <person name="Garrido N."/>
            <person name="Medina M.J."/>
            <person name="Villalon P."/>
            <person name="Ramirez-Arocha A.C."/>
            <person name="Jimenez P."/>
            <person name="Cuesta I."/>
            <person name="Valdezate S."/>
        </authorList>
    </citation>
    <scope>NUCLEOTIDE SEQUENCE [LARGE SCALE GENOMIC DNA]</scope>
    <source>
        <strain evidence="2 3">CNM20110626</strain>
    </source>
</reference>
<dbReference type="RefSeq" id="WP_163847364.1">
    <property type="nucleotide sequence ID" value="NZ_JAAGVB010000059.1"/>
</dbReference>
<feature type="compositionally biased region" description="Low complexity" evidence="1">
    <location>
        <begin position="507"/>
        <end position="519"/>
    </location>
</feature>
<feature type="compositionally biased region" description="Basic and acidic residues" evidence="1">
    <location>
        <begin position="373"/>
        <end position="402"/>
    </location>
</feature>
<evidence type="ECO:0000313" key="3">
    <source>
        <dbReference type="Proteomes" id="UP000471166"/>
    </source>
</evidence>
<feature type="compositionally biased region" description="Low complexity" evidence="1">
    <location>
        <begin position="467"/>
        <end position="484"/>
    </location>
</feature>